<accession>A0A6G1HFW9</accession>
<dbReference type="InterPro" id="IPR021850">
    <property type="entry name" value="Symplekin/Pta1"/>
</dbReference>
<reference evidence="6" key="1">
    <citation type="journal article" date="2020" name="Stud. Mycol.">
        <title>101 Dothideomycetes genomes: a test case for predicting lifestyles and emergence of pathogens.</title>
        <authorList>
            <person name="Haridas S."/>
            <person name="Albert R."/>
            <person name="Binder M."/>
            <person name="Bloem J."/>
            <person name="Labutti K."/>
            <person name="Salamov A."/>
            <person name="Andreopoulos B."/>
            <person name="Baker S."/>
            <person name="Barry K."/>
            <person name="Bills G."/>
            <person name="Bluhm B."/>
            <person name="Cannon C."/>
            <person name="Castanera R."/>
            <person name="Culley D."/>
            <person name="Daum C."/>
            <person name="Ezra D."/>
            <person name="Gonzalez J."/>
            <person name="Henrissat B."/>
            <person name="Kuo A."/>
            <person name="Liang C."/>
            <person name="Lipzen A."/>
            <person name="Lutzoni F."/>
            <person name="Magnuson J."/>
            <person name="Mondo S."/>
            <person name="Nolan M."/>
            <person name="Ohm R."/>
            <person name="Pangilinan J."/>
            <person name="Park H.-J."/>
            <person name="Ramirez L."/>
            <person name="Alfaro M."/>
            <person name="Sun H."/>
            <person name="Tritt A."/>
            <person name="Yoshinaga Y."/>
            <person name="Zwiers L.-H."/>
            <person name="Turgeon B."/>
            <person name="Goodwin S."/>
            <person name="Spatafora J."/>
            <person name="Crous P."/>
            <person name="Grigoriev I."/>
        </authorList>
    </citation>
    <scope>NUCLEOTIDE SEQUENCE</scope>
    <source>
        <strain evidence="6">CBS 113979</strain>
    </source>
</reference>
<protein>
    <recommendedName>
        <fullName evidence="5">Symplekin/Pta1 N-terminal domain-containing protein</fullName>
    </recommendedName>
</protein>
<dbReference type="AlphaFoldDB" id="A0A6G1HFW9"/>
<keyword evidence="7" id="KW-1185">Reference proteome</keyword>
<feature type="region of interest" description="Disordered" evidence="4">
    <location>
        <begin position="423"/>
        <end position="461"/>
    </location>
</feature>
<keyword evidence="2" id="KW-0507">mRNA processing</keyword>
<dbReference type="InterPro" id="IPR011989">
    <property type="entry name" value="ARM-like"/>
</dbReference>
<keyword evidence="3" id="KW-0539">Nucleus</keyword>
<evidence type="ECO:0000256" key="3">
    <source>
        <dbReference type="ARBA" id="ARBA00023242"/>
    </source>
</evidence>
<evidence type="ECO:0000256" key="4">
    <source>
        <dbReference type="SAM" id="MobiDB-lite"/>
    </source>
</evidence>
<name>A0A6G1HFW9_9PEZI</name>
<dbReference type="InterPro" id="IPR032460">
    <property type="entry name" value="Symplekin/Pta1_N"/>
</dbReference>
<feature type="region of interest" description="Disordered" evidence="4">
    <location>
        <begin position="302"/>
        <end position="324"/>
    </location>
</feature>
<dbReference type="OrthoDB" id="331600at2759"/>
<evidence type="ECO:0000313" key="6">
    <source>
        <dbReference type="EMBL" id="KAF1992055.1"/>
    </source>
</evidence>
<sequence length="739" mass="81898">MAASSQIAETLKQLKSARLIVLTDPNAYLQILPGILPMVGAGAALDLRRWGSDFIAEAFASPAVPFDIKQKLVTSVLPVLKGYFETPDEDTGVIKTAVQTAASVYQFAFRYTINNPLDSQTWQTMSAIKSSILSRVDVVPSGVRICCIKFLQVVVLAQTPGVISDPRVPSRNEVSLSLVPRDHPLIPPINLQAEATGFLDRLLGILQESTSDALLVTATLNSLGGLIRARPSVVNKIVNALLNFNPLKLMNAPMTPKNMVMIKSMWKTTKAVLNNVNARFPPTHPLHERIKAHNKELDNTITKAPAAGKKRAAPDTDEPTDGLDHAKRQRLGADVPEPPAAPPKDLTTGEVSYADLFTLTTNHALQNFDVTEHIPSPENLLRILLPVLLSIDKERMNSAVNTIRARYLALQERQRLERLQQALAAPASKAPVGDDDDEDYEPEYPSEDGKPAIEKTRDVSSADNVADGEVHALDHLGSSSLPFPGLLSRDESKKLNRGYVIKLFNQMEGLPVHGPQAESAGFNRLAGSEYDRESWITMIARIACRSTALDMKDPDVKSGFKRVLDRQSDDDDDALAAIREAMKLYVLQDFRSRLDVAIDWLHEEWLNDRREELIEVPNYSECLIALLDGMLPYYDVRDFKHLLRFLGEIPTVTMDVYERIKNLAKDPERVILATQSLTYICLYRPPSRSLGAHSLKKIFDDFPDAKGAARKALLKVWPQALESEQPPMIDNVAKKDVTA</sequence>
<dbReference type="PANTHER" id="PTHR15245:SF20">
    <property type="entry name" value="SYMPLEKIN"/>
    <property type="match status" value="1"/>
</dbReference>
<dbReference type="GO" id="GO:0005847">
    <property type="term" value="C:mRNA cleavage and polyadenylation specificity factor complex"/>
    <property type="evidence" value="ECO:0007669"/>
    <property type="project" value="TreeGrafter"/>
</dbReference>
<dbReference type="Gene3D" id="1.25.10.10">
    <property type="entry name" value="Leucine-rich Repeat Variant"/>
    <property type="match status" value="1"/>
</dbReference>
<feature type="compositionally biased region" description="Basic and acidic residues" evidence="4">
    <location>
        <begin position="447"/>
        <end position="460"/>
    </location>
</feature>
<proteinExistence type="predicted"/>
<evidence type="ECO:0000256" key="2">
    <source>
        <dbReference type="ARBA" id="ARBA00022664"/>
    </source>
</evidence>
<evidence type="ECO:0000259" key="5">
    <source>
        <dbReference type="Pfam" id="PF11935"/>
    </source>
</evidence>
<organism evidence="6 7">
    <name type="scientific">Aulographum hederae CBS 113979</name>
    <dbReference type="NCBI Taxonomy" id="1176131"/>
    <lineage>
        <taxon>Eukaryota</taxon>
        <taxon>Fungi</taxon>
        <taxon>Dikarya</taxon>
        <taxon>Ascomycota</taxon>
        <taxon>Pezizomycotina</taxon>
        <taxon>Dothideomycetes</taxon>
        <taxon>Pleosporomycetidae</taxon>
        <taxon>Aulographales</taxon>
        <taxon>Aulographaceae</taxon>
    </lineage>
</organism>
<evidence type="ECO:0000256" key="1">
    <source>
        <dbReference type="ARBA" id="ARBA00004123"/>
    </source>
</evidence>
<dbReference type="Proteomes" id="UP000800041">
    <property type="component" value="Unassembled WGS sequence"/>
</dbReference>
<evidence type="ECO:0000313" key="7">
    <source>
        <dbReference type="Proteomes" id="UP000800041"/>
    </source>
</evidence>
<gene>
    <name evidence="6" type="ORF">K402DRAFT_388627</name>
</gene>
<dbReference type="EMBL" id="ML977138">
    <property type="protein sequence ID" value="KAF1992055.1"/>
    <property type="molecule type" value="Genomic_DNA"/>
</dbReference>
<dbReference type="Pfam" id="PF11935">
    <property type="entry name" value="SYMPK_PTA1_N"/>
    <property type="match status" value="1"/>
</dbReference>
<feature type="domain" description="Symplekin/Pta1 N-terminal" evidence="5">
    <location>
        <begin position="90"/>
        <end position="304"/>
    </location>
</feature>
<comment type="subcellular location">
    <subcellularLocation>
        <location evidence="1">Nucleus</location>
    </subcellularLocation>
</comment>
<dbReference type="GO" id="GO:0006397">
    <property type="term" value="P:mRNA processing"/>
    <property type="evidence" value="ECO:0007669"/>
    <property type="project" value="UniProtKB-KW"/>
</dbReference>
<dbReference type="PANTHER" id="PTHR15245">
    <property type="entry name" value="SYMPLEKIN-RELATED"/>
    <property type="match status" value="1"/>
</dbReference>
<feature type="compositionally biased region" description="Acidic residues" evidence="4">
    <location>
        <begin position="433"/>
        <end position="446"/>
    </location>
</feature>